<organism evidence="2 3">
    <name type="scientific">Choiromyces venosus 120613-1</name>
    <dbReference type="NCBI Taxonomy" id="1336337"/>
    <lineage>
        <taxon>Eukaryota</taxon>
        <taxon>Fungi</taxon>
        <taxon>Dikarya</taxon>
        <taxon>Ascomycota</taxon>
        <taxon>Pezizomycotina</taxon>
        <taxon>Pezizomycetes</taxon>
        <taxon>Pezizales</taxon>
        <taxon>Tuberaceae</taxon>
        <taxon>Choiromyces</taxon>
    </lineage>
</organism>
<protein>
    <submittedName>
        <fullName evidence="2">Uncharacterized protein</fullName>
    </submittedName>
</protein>
<keyword evidence="1" id="KW-1133">Transmembrane helix</keyword>
<accession>A0A3N4J3Y5</accession>
<dbReference type="OrthoDB" id="5412915at2759"/>
<name>A0A3N4J3Y5_9PEZI</name>
<keyword evidence="3" id="KW-1185">Reference proteome</keyword>
<feature type="non-terminal residue" evidence="2">
    <location>
        <position position="100"/>
    </location>
</feature>
<dbReference type="EMBL" id="ML120464">
    <property type="protein sequence ID" value="RPA92846.1"/>
    <property type="molecule type" value="Genomic_DNA"/>
</dbReference>
<sequence>LFFTLLIQTSTAHPLTKRKGGGGGRGGGGSGFSFSAGSMSWKVVLVIVGSILGMLLLLYIIFWQCIPGGRFYDCVKKVRDERLARKWARYEAKDANANAN</sequence>
<keyword evidence="1" id="KW-0472">Membrane</keyword>
<feature type="transmembrane region" description="Helical" evidence="1">
    <location>
        <begin position="43"/>
        <end position="62"/>
    </location>
</feature>
<evidence type="ECO:0000256" key="1">
    <source>
        <dbReference type="SAM" id="Phobius"/>
    </source>
</evidence>
<gene>
    <name evidence="2" type="ORF">L873DRAFT_1653210</name>
</gene>
<evidence type="ECO:0000313" key="3">
    <source>
        <dbReference type="Proteomes" id="UP000276215"/>
    </source>
</evidence>
<keyword evidence="1" id="KW-0812">Transmembrane</keyword>
<feature type="non-terminal residue" evidence="2">
    <location>
        <position position="1"/>
    </location>
</feature>
<reference evidence="2 3" key="1">
    <citation type="journal article" date="2018" name="Nat. Ecol. Evol.">
        <title>Pezizomycetes genomes reveal the molecular basis of ectomycorrhizal truffle lifestyle.</title>
        <authorList>
            <person name="Murat C."/>
            <person name="Payen T."/>
            <person name="Noel B."/>
            <person name="Kuo A."/>
            <person name="Morin E."/>
            <person name="Chen J."/>
            <person name="Kohler A."/>
            <person name="Krizsan K."/>
            <person name="Balestrini R."/>
            <person name="Da Silva C."/>
            <person name="Montanini B."/>
            <person name="Hainaut M."/>
            <person name="Levati E."/>
            <person name="Barry K.W."/>
            <person name="Belfiori B."/>
            <person name="Cichocki N."/>
            <person name="Clum A."/>
            <person name="Dockter R.B."/>
            <person name="Fauchery L."/>
            <person name="Guy J."/>
            <person name="Iotti M."/>
            <person name="Le Tacon F."/>
            <person name="Lindquist E.A."/>
            <person name="Lipzen A."/>
            <person name="Malagnac F."/>
            <person name="Mello A."/>
            <person name="Molinier V."/>
            <person name="Miyauchi S."/>
            <person name="Poulain J."/>
            <person name="Riccioni C."/>
            <person name="Rubini A."/>
            <person name="Sitrit Y."/>
            <person name="Splivallo R."/>
            <person name="Traeger S."/>
            <person name="Wang M."/>
            <person name="Zifcakova L."/>
            <person name="Wipf D."/>
            <person name="Zambonelli A."/>
            <person name="Paolocci F."/>
            <person name="Nowrousian M."/>
            <person name="Ottonello S."/>
            <person name="Baldrian P."/>
            <person name="Spatafora J.W."/>
            <person name="Henrissat B."/>
            <person name="Nagy L.G."/>
            <person name="Aury J.M."/>
            <person name="Wincker P."/>
            <person name="Grigoriev I.V."/>
            <person name="Bonfante P."/>
            <person name="Martin F.M."/>
        </authorList>
    </citation>
    <scope>NUCLEOTIDE SEQUENCE [LARGE SCALE GENOMIC DNA]</scope>
    <source>
        <strain evidence="2 3">120613-1</strain>
    </source>
</reference>
<dbReference type="AlphaFoldDB" id="A0A3N4J3Y5"/>
<evidence type="ECO:0000313" key="2">
    <source>
        <dbReference type="EMBL" id="RPA92846.1"/>
    </source>
</evidence>
<proteinExistence type="predicted"/>
<dbReference type="Proteomes" id="UP000276215">
    <property type="component" value="Unassembled WGS sequence"/>
</dbReference>